<dbReference type="SMART" id="SM00343">
    <property type="entry name" value="ZnF_C2HC"/>
    <property type="match status" value="2"/>
</dbReference>
<keyword evidence="4" id="KW-1185">Reference proteome</keyword>
<dbReference type="InterPro" id="IPR036875">
    <property type="entry name" value="Znf_CCHC_sf"/>
</dbReference>
<dbReference type="Gene3D" id="4.10.60.10">
    <property type="entry name" value="Zinc finger, CCHC-type"/>
    <property type="match status" value="1"/>
</dbReference>
<dbReference type="Pfam" id="PF13679">
    <property type="entry name" value="Methyltransf_32"/>
    <property type="match status" value="1"/>
</dbReference>
<name>A0AAD2FYA5_9STRA</name>
<dbReference type="GO" id="GO:0003676">
    <property type="term" value="F:nucleic acid binding"/>
    <property type="evidence" value="ECO:0007669"/>
    <property type="project" value="InterPro"/>
</dbReference>
<sequence>MADHPLTSDVIRILKSWGSEWMDVPSQRNVINKPNLLHEIEESMIAIGMFVEWLDDSSPRMESSKQAVVFVDICCGKGICSLLASYLFENDSRVSKIIMMDKPDNKLSQNGHLDWSHIVHANENAVSEQRPFIEARKENLFETDSIIKWLSTARGSDPMALVGIHLCKNLSPTFVGIANALGASQVPFLCLAPCCLPRVVVQGRNNHRNKLEVAQYEAPLQRQARLKAAQLRRNARQRHSKATRECILCQSTKHAVRQCPKLVSYSIAQQCEILERAAAMEPCWKCGQLGHRRKDCLSKQESSIPALIPQPVLHKNVSHIMGTANPFASYCQLLSTTIDRESISLFESDLEKTESSLLEHGSNWNRYRKTIYIVANDK</sequence>
<organism evidence="3 4">
    <name type="scientific">Cylindrotheca closterium</name>
    <dbReference type="NCBI Taxonomy" id="2856"/>
    <lineage>
        <taxon>Eukaryota</taxon>
        <taxon>Sar</taxon>
        <taxon>Stramenopiles</taxon>
        <taxon>Ochrophyta</taxon>
        <taxon>Bacillariophyta</taxon>
        <taxon>Bacillariophyceae</taxon>
        <taxon>Bacillariophycidae</taxon>
        <taxon>Bacillariales</taxon>
        <taxon>Bacillariaceae</taxon>
        <taxon>Cylindrotheca</taxon>
    </lineage>
</organism>
<dbReference type="SUPFAM" id="SSF57756">
    <property type="entry name" value="Retrovirus zinc finger-like domains"/>
    <property type="match status" value="1"/>
</dbReference>
<dbReference type="InterPro" id="IPR025714">
    <property type="entry name" value="Methyltranfer_dom"/>
</dbReference>
<feature type="domain" description="CCHC-type" evidence="2">
    <location>
        <begin position="283"/>
        <end position="296"/>
    </location>
</feature>
<accession>A0AAD2FYA5</accession>
<keyword evidence="1" id="KW-0862">Zinc</keyword>
<dbReference type="AlphaFoldDB" id="A0AAD2FYA5"/>
<gene>
    <name evidence="3" type="ORF">CYCCA115_LOCUS16569</name>
</gene>
<evidence type="ECO:0000313" key="3">
    <source>
        <dbReference type="EMBL" id="CAJ1957146.1"/>
    </source>
</evidence>
<dbReference type="GO" id="GO:0008270">
    <property type="term" value="F:zinc ion binding"/>
    <property type="evidence" value="ECO:0007669"/>
    <property type="project" value="UniProtKB-KW"/>
</dbReference>
<keyword evidence="1" id="KW-0863">Zinc-finger</keyword>
<dbReference type="InterPro" id="IPR001878">
    <property type="entry name" value="Znf_CCHC"/>
</dbReference>
<keyword evidence="1" id="KW-0479">Metal-binding</keyword>
<protein>
    <recommendedName>
        <fullName evidence="2">CCHC-type domain-containing protein</fullName>
    </recommendedName>
</protein>
<dbReference type="Proteomes" id="UP001295423">
    <property type="component" value="Unassembled WGS sequence"/>
</dbReference>
<proteinExistence type="predicted"/>
<comment type="caution">
    <text evidence="3">The sequence shown here is derived from an EMBL/GenBank/DDBJ whole genome shotgun (WGS) entry which is preliminary data.</text>
</comment>
<dbReference type="EMBL" id="CAKOGP040001936">
    <property type="protein sequence ID" value="CAJ1957146.1"/>
    <property type="molecule type" value="Genomic_DNA"/>
</dbReference>
<evidence type="ECO:0000259" key="2">
    <source>
        <dbReference type="PROSITE" id="PS50158"/>
    </source>
</evidence>
<evidence type="ECO:0000256" key="1">
    <source>
        <dbReference type="PROSITE-ProRule" id="PRU00047"/>
    </source>
</evidence>
<dbReference type="PROSITE" id="PS50158">
    <property type="entry name" value="ZF_CCHC"/>
    <property type="match status" value="1"/>
</dbReference>
<reference evidence="3" key="1">
    <citation type="submission" date="2023-08" db="EMBL/GenBank/DDBJ databases">
        <authorList>
            <person name="Audoor S."/>
            <person name="Bilcke G."/>
        </authorList>
    </citation>
    <scope>NUCLEOTIDE SEQUENCE</scope>
</reference>
<evidence type="ECO:0000313" key="4">
    <source>
        <dbReference type="Proteomes" id="UP001295423"/>
    </source>
</evidence>
<dbReference type="Pfam" id="PF00098">
    <property type="entry name" value="zf-CCHC"/>
    <property type="match status" value="1"/>
</dbReference>